<dbReference type="Proteomes" id="UP000198894">
    <property type="component" value="Unassembled WGS sequence"/>
</dbReference>
<keyword evidence="1" id="KW-0732">Signal</keyword>
<evidence type="ECO:0000313" key="5">
    <source>
        <dbReference type="Proteomes" id="UP000198894"/>
    </source>
</evidence>
<dbReference type="EMBL" id="FNEE01000017">
    <property type="protein sequence ID" value="SDK61191.1"/>
    <property type="molecule type" value="Genomic_DNA"/>
</dbReference>
<dbReference type="SUPFAM" id="SSF53474">
    <property type="entry name" value="alpha/beta-Hydrolases"/>
    <property type="match status" value="1"/>
</dbReference>
<evidence type="ECO:0000256" key="1">
    <source>
        <dbReference type="ARBA" id="ARBA00022729"/>
    </source>
</evidence>
<dbReference type="AlphaFoldDB" id="A0A1G9DBC1"/>
<feature type="domain" description="Esterase Ig-like N-terminal" evidence="3">
    <location>
        <begin position="34"/>
        <end position="164"/>
    </location>
</feature>
<dbReference type="PANTHER" id="PTHR43037:SF1">
    <property type="entry name" value="BLL1128 PROTEIN"/>
    <property type="match status" value="1"/>
</dbReference>
<organism evidence="4 5">
    <name type="scientific">Mesorhizobium muleiense</name>
    <dbReference type="NCBI Taxonomy" id="1004279"/>
    <lineage>
        <taxon>Bacteria</taxon>
        <taxon>Pseudomonadati</taxon>
        <taxon>Pseudomonadota</taxon>
        <taxon>Alphaproteobacteria</taxon>
        <taxon>Hyphomicrobiales</taxon>
        <taxon>Phyllobacteriaceae</taxon>
        <taxon>Mesorhizobium</taxon>
    </lineage>
</organism>
<gene>
    <name evidence="4" type="ORF">SAMN05428953_117116</name>
</gene>
<name>A0A1G9DBC1_9HYPH</name>
<dbReference type="Pfam" id="PF18435">
    <property type="entry name" value="EstA_Ig_like"/>
    <property type="match status" value="1"/>
</dbReference>
<evidence type="ECO:0000256" key="2">
    <source>
        <dbReference type="SAM" id="MobiDB-lite"/>
    </source>
</evidence>
<dbReference type="RefSeq" id="WP_091597794.1">
    <property type="nucleotide sequence ID" value="NZ_FNEE01000017.1"/>
</dbReference>
<evidence type="ECO:0000313" key="4">
    <source>
        <dbReference type="EMBL" id="SDK61191.1"/>
    </source>
</evidence>
<dbReference type="Gene3D" id="2.60.40.2180">
    <property type="match status" value="1"/>
</dbReference>
<dbReference type="InterPro" id="IPR029058">
    <property type="entry name" value="AB_hydrolase_fold"/>
</dbReference>
<accession>A0A1G9DBC1</accession>
<sequence length="445" mass="47672">MRSRREFLIVGAGALLSINLPADAQERTGHALGATAVTQVFGDGVRLTAVAVEYHEPIAAGGLSPSAFTVEGRTVTDVFASTSADPADRVDAGRFVIVALAPEDEGALLAERVQAQGGGGEGGPPAGGGPGQAGDIPTYDTVYRDAEARVGQTGTVTTLDGDAVAASDEMLATSDTLNLVVDDFRQLEFNDPETGDLLRYNLFVPKDYDASRSYPLVLFMHDAGTTSDVTRTTLYQGLGAVIWANPQDQAERPCFVLAPQYAEIIADDDSRTSSMMETTIHLVEALAQEYAIDRDRLYVTGQSGGCMMSIAMDIAYPGLFAASFLVAGQWDPALVAPLARQKLFIVVSQDDAKAWPGQSAITEVLEQEGASVSRAVWDTQWSAEEFHAAFDEIDAKGSPINYVAFREGTVIPEGESTAGGSGHRNTWRVAYTIQPVREWIFRQHR</sequence>
<dbReference type="Gene3D" id="3.40.50.1820">
    <property type="entry name" value="alpha/beta hydrolase"/>
    <property type="match status" value="1"/>
</dbReference>
<feature type="compositionally biased region" description="Gly residues" evidence="2">
    <location>
        <begin position="116"/>
        <end position="132"/>
    </location>
</feature>
<reference evidence="5" key="1">
    <citation type="submission" date="2016-10" db="EMBL/GenBank/DDBJ databases">
        <authorList>
            <person name="Varghese N."/>
            <person name="Submissions S."/>
        </authorList>
    </citation>
    <scope>NUCLEOTIDE SEQUENCE [LARGE SCALE GENOMIC DNA]</scope>
    <source>
        <strain evidence="5">CGMCC 1.11022</strain>
    </source>
</reference>
<evidence type="ECO:0000259" key="3">
    <source>
        <dbReference type="Pfam" id="PF18435"/>
    </source>
</evidence>
<protein>
    <submittedName>
        <fullName evidence="4">Predicted peptidase</fullName>
    </submittedName>
</protein>
<dbReference type="PANTHER" id="PTHR43037">
    <property type="entry name" value="UNNAMED PRODUCT-RELATED"/>
    <property type="match status" value="1"/>
</dbReference>
<feature type="region of interest" description="Disordered" evidence="2">
    <location>
        <begin position="115"/>
        <end position="135"/>
    </location>
</feature>
<keyword evidence="5" id="KW-1185">Reference proteome</keyword>
<proteinExistence type="predicted"/>
<dbReference type="InterPro" id="IPR041172">
    <property type="entry name" value="EstA_Ig-like_N"/>
</dbReference>
<dbReference type="InterPro" id="IPR050955">
    <property type="entry name" value="Plant_Biomass_Hydrol_Est"/>
</dbReference>